<dbReference type="Gene3D" id="3.40.190.150">
    <property type="entry name" value="Bordetella uptake gene, domain 1"/>
    <property type="match status" value="1"/>
</dbReference>
<dbReference type="SUPFAM" id="SSF53850">
    <property type="entry name" value="Periplasmic binding protein-like II"/>
    <property type="match status" value="1"/>
</dbReference>
<keyword evidence="2" id="KW-0732">Signal</keyword>
<accession>A0A6B2QYS9</accession>
<comment type="similarity">
    <text evidence="1">Belongs to the UPF0065 (bug) family.</text>
</comment>
<protein>
    <submittedName>
        <fullName evidence="3">Tripartite tricarboxylate transporter substrate binding protein</fullName>
    </submittedName>
</protein>
<evidence type="ECO:0000256" key="2">
    <source>
        <dbReference type="SAM" id="SignalP"/>
    </source>
</evidence>
<dbReference type="EMBL" id="JAAGRN010000002">
    <property type="protein sequence ID" value="NDY82289.1"/>
    <property type="molecule type" value="Genomic_DNA"/>
</dbReference>
<dbReference type="InterPro" id="IPR005064">
    <property type="entry name" value="BUG"/>
</dbReference>
<reference evidence="3" key="1">
    <citation type="submission" date="2020-02" db="EMBL/GenBank/DDBJ databases">
        <authorList>
            <person name="Chen W.-M."/>
        </authorList>
    </citation>
    <scope>NUCLEOTIDE SEQUENCE</scope>
    <source>
        <strain evidence="3">NBD-18</strain>
    </source>
</reference>
<dbReference type="PIRSF" id="PIRSF017082">
    <property type="entry name" value="YflP"/>
    <property type="match status" value="1"/>
</dbReference>
<dbReference type="PANTHER" id="PTHR42928:SF5">
    <property type="entry name" value="BLR1237 PROTEIN"/>
    <property type="match status" value="1"/>
</dbReference>
<dbReference type="PANTHER" id="PTHR42928">
    <property type="entry name" value="TRICARBOXYLATE-BINDING PROTEIN"/>
    <property type="match status" value="1"/>
</dbReference>
<sequence>MRQSFICRVMFAAASFFAATAQGQDFPARPITIIVPHSAGGTSDILARTIAAEASKSLKQQIIVENKGGANGTIAAKQVVAAAPDGYTLLLATASTHGINPSLYSNLPYNAVKDFKPITLLATVPNVLVVGRALKDKVNNLQELLTYIRSQGDKANMSSSGAGTPGHLAGEMMKSATKVQFTHVPYKGGNPAQADLVGGQVDFMFATIPGAIGLIHAGTLKPLAVTSPQRSPALPDVPTMVEQGLPGFQALSWHGILAPANTPDATVAILNKAFTDALQSPEVKTRLAKEGAAAADLNTEAFRDFIAKEVSNWSQAVKNSGATAN</sequence>
<feature type="chain" id="PRO_5025618020" evidence="2">
    <location>
        <begin position="22"/>
        <end position="325"/>
    </location>
</feature>
<dbReference type="InterPro" id="IPR042100">
    <property type="entry name" value="Bug_dom1"/>
</dbReference>
<dbReference type="Pfam" id="PF03401">
    <property type="entry name" value="TctC"/>
    <property type="match status" value="1"/>
</dbReference>
<proteinExistence type="inferred from homology"/>
<dbReference type="Gene3D" id="3.40.190.10">
    <property type="entry name" value="Periplasmic binding protein-like II"/>
    <property type="match status" value="1"/>
</dbReference>
<evidence type="ECO:0000256" key="1">
    <source>
        <dbReference type="ARBA" id="ARBA00006987"/>
    </source>
</evidence>
<organism evidence="3">
    <name type="scientific">Sheuella amnicola</name>
    <dbReference type="NCBI Taxonomy" id="2707330"/>
    <lineage>
        <taxon>Bacteria</taxon>
        <taxon>Pseudomonadati</taxon>
        <taxon>Pseudomonadota</taxon>
        <taxon>Betaproteobacteria</taxon>
        <taxon>Burkholderiales</taxon>
        <taxon>Alcaligenaceae</taxon>
        <taxon>Sheuella</taxon>
    </lineage>
</organism>
<evidence type="ECO:0000313" key="3">
    <source>
        <dbReference type="EMBL" id="NDY82289.1"/>
    </source>
</evidence>
<dbReference type="CDD" id="cd13578">
    <property type="entry name" value="PBP2_Bug27"/>
    <property type="match status" value="1"/>
</dbReference>
<dbReference type="AlphaFoldDB" id="A0A6B2QYS9"/>
<comment type="caution">
    <text evidence="3">The sequence shown here is derived from an EMBL/GenBank/DDBJ whole genome shotgun (WGS) entry which is preliminary data.</text>
</comment>
<dbReference type="RefSeq" id="WP_163651599.1">
    <property type="nucleotide sequence ID" value="NZ_JAAGRN010000002.1"/>
</dbReference>
<feature type="signal peptide" evidence="2">
    <location>
        <begin position="1"/>
        <end position="21"/>
    </location>
</feature>
<gene>
    <name evidence="3" type="ORF">G3I67_03490</name>
</gene>
<name>A0A6B2QYS9_9BURK</name>